<evidence type="ECO:0000256" key="9">
    <source>
        <dbReference type="ARBA" id="ARBA00023136"/>
    </source>
</evidence>
<dbReference type="PANTHER" id="PTHR21248">
    <property type="entry name" value="CARDIOLIPIN SYNTHASE"/>
    <property type="match status" value="1"/>
</dbReference>
<dbReference type="InterPro" id="IPR027379">
    <property type="entry name" value="CLS_N"/>
</dbReference>
<evidence type="ECO:0000256" key="3">
    <source>
        <dbReference type="ARBA" id="ARBA00022516"/>
    </source>
</evidence>
<dbReference type="CDD" id="cd09160">
    <property type="entry name" value="PLDc_SMU_988_like_2"/>
    <property type="match status" value="1"/>
</dbReference>
<keyword evidence="6" id="KW-0677">Repeat</keyword>
<keyword evidence="2" id="KW-1003">Cell membrane</keyword>
<keyword evidence="4" id="KW-0808">Transferase</keyword>
<dbReference type="OrthoDB" id="9762009at2"/>
<dbReference type="SUPFAM" id="SSF56024">
    <property type="entry name" value="Phospholipase D/nuclease"/>
    <property type="match status" value="2"/>
</dbReference>
<dbReference type="EMBL" id="BJYQ01000145">
    <property type="protein sequence ID" value="GEN98099.1"/>
    <property type="molecule type" value="Genomic_DNA"/>
</dbReference>
<proteinExistence type="predicted"/>
<dbReference type="Pfam" id="PF13091">
    <property type="entry name" value="PLDc_2"/>
    <property type="match status" value="2"/>
</dbReference>
<gene>
    <name evidence="15" type="primary">cls</name>
    <name evidence="15" type="ORF">SOL01_19730</name>
</gene>
<keyword evidence="5 13" id="KW-0812">Transmembrane</keyword>
<dbReference type="GO" id="GO:0032049">
    <property type="term" value="P:cardiolipin biosynthetic process"/>
    <property type="evidence" value="ECO:0007669"/>
    <property type="project" value="UniProtKB-UniRule"/>
</dbReference>
<keyword evidence="11" id="KW-1208">Phospholipid metabolism</keyword>
<evidence type="ECO:0000256" key="13">
    <source>
        <dbReference type="SAM" id="Phobius"/>
    </source>
</evidence>
<dbReference type="Proteomes" id="UP000321868">
    <property type="component" value="Unassembled WGS sequence"/>
</dbReference>
<dbReference type="InterPro" id="IPR025202">
    <property type="entry name" value="PLD-like_dom"/>
</dbReference>
<dbReference type="NCBIfam" id="TIGR04265">
    <property type="entry name" value="bac_cardiolipin"/>
    <property type="match status" value="1"/>
</dbReference>
<evidence type="ECO:0000256" key="2">
    <source>
        <dbReference type="ARBA" id="ARBA00022475"/>
    </source>
</evidence>
<name>A0A512AEG6_STRCR</name>
<feature type="domain" description="PLD phosphodiesterase" evidence="14">
    <location>
        <begin position="425"/>
        <end position="452"/>
    </location>
</feature>
<evidence type="ECO:0000256" key="8">
    <source>
        <dbReference type="ARBA" id="ARBA00023098"/>
    </source>
</evidence>
<dbReference type="AlphaFoldDB" id="A0A512AEG6"/>
<feature type="transmembrane region" description="Helical" evidence="13">
    <location>
        <begin position="71"/>
        <end position="88"/>
    </location>
</feature>
<evidence type="ECO:0000256" key="1">
    <source>
        <dbReference type="ARBA" id="ARBA00004651"/>
    </source>
</evidence>
<keyword evidence="10" id="KW-0594">Phospholipid biosynthesis</keyword>
<evidence type="ECO:0000256" key="12">
    <source>
        <dbReference type="NCBIfam" id="TIGR04265"/>
    </source>
</evidence>
<feature type="transmembrane region" description="Helical" evidence="13">
    <location>
        <begin position="40"/>
        <end position="59"/>
    </location>
</feature>
<comment type="subcellular location">
    <subcellularLocation>
        <location evidence="1">Cell membrane</location>
        <topology evidence="1">Multi-pass membrane protein</topology>
    </subcellularLocation>
</comment>
<dbReference type="PANTHER" id="PTHR21248:SF22">
    <property type="entry name" value="PHOSPHOLIPASE D"/>
    <property type="match status" value="1"/>
</dbReference>
<evidence type="ECO:0000256" key="7">
    <source>
        <dbReference type="ARBA" id="ARBA00022989"/>
    </source>
</evidence>
<dbReference type="Pfam" id="PF13396">
    <property type="entry name" value="PLDc_N"/>
    <property type="match status" value="1"/>
</dbReference>
<dbReference type="SMART" id="SM00155">
    <property type="entry name" value="PLDc"/>
    <property type="match status" value="2"/>
</dbReference>
<evidence type="ECO:0000313" key="15">
    <source>
        <dbReference type="EMBL" id="GEN98099.1"/>
    </source>
</evidence>
<evidence type="ECO:0000256" key="4">
    <source>
        <dbReference type="ARBA" id="ARBA00022679"/>
    </source>
</evidence>
<protein>
    <recommendedName>
        <fullName evidence="12">Cardiolipin synthase</fullName>
        <ecNumber evidence="12">2.7.8.-</ecNumber>
    </recommendedName>
</protein>
<keyword evidence="7 13" id="KW-1133">Transmembrane helix</keyword>
<feature type="domain" description="PLD phosphodiesterase" evidence="14">
    <location>
        <begin position="246"/>
        <end position="273"/>
    </location>
</feature>
<sequence length="511" mass="59140">MDLGKFRLLMSKYGFSIIIMLLELFLVFAAFFYFNLLVPNWLSALVIVSLYIGTILTIVNRNMPPESKVTWLLFAVVPVFGFLLYLMIGERRLSKKEIQQLEKMDSMKFREDNSYDLRVELKQENKSAFGIVKSLLSMDHNADVYDGTASQYFPLGEEMFEAMLDDLRSAKKFIFLEFYIIDPGLMWNRILEILVDKVQQGVEVKLLYDDIGCMATLSGDYTKRLRKMGIDAHKFNKVIPRMTVAYNNRDHRKILVVDGQVGYTGGINLADEYINHIVRFGHWKDGGVRLEGSAVKALTRLFLMNWYINRGEITDFDRYHFDSQRVEGKGLYIPYGSGPKPIYKEQVGKAVYQNIINQAIDYVYITTPYLIIDYDLTEDIKNAAMRGVDVRIVTPFIPDKKLIQIVTRGAYPDLMEAGVRIYEYTPGFIHSKNVISDDELAVVGTINFDYRSLVHHYENAVLMYQTESIADIKQDFEDLFDVSKEISLETLQNSWYQRLLKEIMQLFAPLL</sequence>
<evidence type="ECO:0000313" key="16">
    <source>
        <dbReference type="Proteomes" id="UP000321868"/>
    </source>
</evidence>
<evidence type="ECO:0000256" key="5">
    <source>
        <dbReference type="ARBA" id="ARBA00022692"/>
    </source>
</evidence>
<dbReference type="InterPro" id="IPR001736">
    <property type="entry name" value="PLipase_D/transphosphatidylase"/>
</dbReference>
<dbReference type="GO" id="GO:0008808">
    <property type="term" value="F:cardiolipin synthase activity"/>
    <property type="evidence" value="ECO:0007669"/>
    <property type="project" value="UniProtKB-UniRule"/>
</dbReference>
<dbReference type="EC" id="2.7.8.-" evidence="12"/>
<reference evidence="15 16" key="1">
    <citation type="submission" date="2019-07" db="EMBL/GenBank/DDBJ databases">
        <title>Whole genome shotgun sequence of Streptococcus oligofermentans NBRC 106105.</title>
        <authorList>
            <person name="Hosoyama A."/>
            <person name="Uohara A."/>
            <person name="Ohji S."/>
            <person name="Ichikawa N."/>
        </authorList>
    </citation>
    <scope>NUCLEOTIDE SEQUENCE [LARGE SCALE GENOMIC DNA]</scope>
    <source>
        <strain evidence="15 16">NBRC 106105</strain>
    </source>
</reference>
<organism evidence="15 16">
    <name type="scientific">Streptococcus cristatus</name>
    <dbReference type="NCBI Taxonomy" id="45634"/>
    <lineage>
        <taxon>Bacteria</taxon>
        <taxon>Bacillati</taxon>
        <taxon>Bacillota</taxon>
        <taxon>Bacilli</taxon>
        <taxon>Lactobacillales</taxon>
        <taxon>Streptococcaceae</taxon>
        <taxon>Streptococcus</taxon>
    </lineage>
</organism>
<feature type="transmembrane region" description="Helical" evidence="13">
    <location>
        <begin position="12"/>
        <end position="34"/>
    </location>
</feature>
<accession>A0A512AEG6</accession>
<evidence type="ECO:0000256" key="6">
    <source>
        <dbReference type="ARBA" id="ARBA00022737"/>
    </source>
</evidence>
<dbReference type="PROSITE" id="PS50035">
    <property type="entry name" value="PLD"/>
    <property type="match status" value="2"/>
</dbReference>
<evidence type="ECO:0000259" key="14">
    <source>
        <dbReference type="PROSITE" id="PS50035"/>
    </source>
</evidence>
<evidence type="ECO:0000256" key="10">
    <source>
        <dbReference type="ARBA" id="ARBA00023209"/>
    </source>
</evidence>
<dbReference type="CDD" id="cd09154">
    <property type="entry name" value="PLDc_SMU_988_like_1"/>
    <property type="match status" value="1"/>
</dbReference>
<dbReference type="Gene3D" id="3.30.870.10">
    <property type="entry name" value="Endonuclease Chain A"/>
    <property type="match status" value="2"/>
</dbReference>
<dbReference type="RefSeq" id="WP_015605944.1">
    <property type="nucleotide sequence ID" value="NZ_BJYQ01000145.1"/>
</dbReference>
<evidence type="ECO:0000256" key="11">
    <source>
        <dbReference type="ARBA" id="ARBA00023264"/>
    </source>
</evidence>
<dbReference type="GO" id="GO:0005886">
    <property type="term" value="C:plasma membrane"/>
    <property type="evidence" value="ECO:0007669"/>
    <property type="project" value="UniProtKB-SubCell"/>
</dbReference>
<dbReference type="InterPro" id="IPR022924">
    <property type="entry name" value="Cardiolipin_synthase"/>
</dbReference>
<comment type="caution">
    <text evidence="15">The sequence shown here is derived from an EMBL/GenBank/DDBJ whole genome shotgun (WGS) entry which is preliminary data.</text>
</comment>
<keyword evidence="9 13" id="KW-0472">Membrane</keyword>
<keyword evidence="3" id="KW-0444">Lipid biosynthesis</keyword>
<keyword evidence="8" id="KW-0443">Lipid metabolism</keyword>